<evidence type="ECO:0000313" key="1">
    <source>
        <dbReference type="EMBL" id="AYV82739.1"/>
    </source>
</evidence>
<organism evidence="1">
    <name type="scientific">Hyperionvirus sp</name>
    <dbReference type="NCBI Taxonomy" id="2487770"/>
    <lineage>
        <taxon>Viruses</taxon>
        <taxon>Varidnaviria</taxon>
        <taxon>Bamfordvirae</taxon>
        <taxon>Nucleocytoviricota</taxon>
        <taxon>Megaviricetes</taxon>
        <taxon>Imitervirales</taxon>
        <taxon>Mimiviridae</taxon>
        <taxon>Klosneuvirinae</taxon>
    </lineage>
</organism>
<dbReference type="EMBL" id="MK072384">
    <property type="protein sequence ID" value="AYV82739.1"/>
    <property type="molecule type" value="Genomic_DNA"/>
</dbReference>
<proteinExistence type="predicted"/>
<accession>A0A3G5ABR8</accession>
<gene>
    <name evidence="1" type="ORF">Hyperionvirus2_107</name>
</gene>
<reference evidence="1" key="1">
    <citation type="submission" date="2018-10" db="EMBL/GenBank/DDBJ databases">
        <title>Hidden diversity of soil giant viruses.</title>
        <authorList>
            <person name="Schulz F."/>
            <person name="Alteio L."/>
            <person name="Goudeau D."/>
            <person name="Ryan E.M."/>
            <person name="Malmstrom R.R."/>
            <person name="Blanchard J."/>
            <person name="Woyke T."/>
        </authorList>
    </citation>
    <scope>NUCLEOTIDE SEQUENCE</scope>
    <source>
        <strain evidence="1">HYV1</strain>
    </source>
</reference>
<protein>
    <submittedName>
        <fullName evidence="1">Uncharacterized protein</fullName>
    </submittedName>
</protein>
<name>A0A3G5ABR8_9VIRU</name>
<sequence>MDGMIISFRGEDYILEAFIELEMAVVCDELPDAASSGAAGTVRDDEPDVEPYEIVGWEKLKMSYVFKNKLEGKMSVDYLVPISAIAGASFAGPVSINDCVRGDISWGCYFTTIKTCKDFVRNYSFHGSGKVIGRDKLTTDEVKVLEICAANQPGVHLKRAMHLAGLIIAHAFSEGKLVWDDPKFWGGEKN</sequence>